<evidence type="ECO:0000313" key="2">
    <source>
        <dbReference type="Proteomes" id="UP000588051"/>
    </source>
</evidence>
<gene>
    <name evidence="1" type="ORF">HV832_13830</name>
</gene>
<comment type="caution">
    <text evidence="1">The sequence shown here is derived from an EMBL/GenBank/DDBJ whole genome shotgun (WGS) entry which is preliminary data.</text>
</comment>
<proteinExistence type="predicted"/>
<dbReference type="Proteomes" id="UP000588051">
    <property type="component" value="Unassembled WGS sequence"/>
</dbReference>
<reference evidence="1 2" key="1">
    <citation type="submission" date="2020-06" db="EMBL/GenBank/DDBJ databases">
        <authorList>
            <person name="Qiu C."/>
            <person name="Liu Z."/>
        </authorList>
    </citation>
    <scope>NUCLEOTIDE SEQUENCE [LARGE SCALE GENOMIC DNA]</scope>
    <source>
        <strain evidence="1 2">EM 1</strain>
    </source>
</reference>
<name>A0A850QRA1_9BURK</name>
<dbReference type="EMBL" id="JABXYJ010000008">
    <property type="protein sequence ID" value="NVO78904.1"/>
    <property type="molecule type" value="Genomic_DNA"/>
</dbReference>
<sequence>MRITKYVEVEAEIEVDVSFSDLVSEMKVSAENTRAMLTGFSNFMRFSQTLPDELLSTLNEKQREIIVNTLSEQLARISSIALQSNPVSG</sequence>
<dbReference type="AlphaFoldDB" id="A0A850QRA1"/>
<evidence type="ECO:0000313" key="1">
    <source>
        <dbReference type="EMBL" id="NVO78904.1"/>
    </source>
</evidence>
<dbReference type="RefSeq" id="WP_176804441.1">
    <property type="nucleotide sequence ID" value="NZ_JABXYJ010000008.1"/>
</dbReference>
<accession>A0A850QRA1</accession>
<keyword evidence="2" id="KW-1185">Reference proteome</keyword>
<organism evidence="1 2">
    <name type="scientific">Undibacterium oligocarboniphilum</name>
    <dbReference type="NCBI Taxonomy" id="666702"/>
    <lineage>
        <taxon>Bacteria</taxon>
        <taxon>Pseudomonadati</taxon>
        <taxon>Pseudomonadota</taxon>
        <taxon>Betaproteobacteria</taxon>
        <taxon>Burkholderiales</taxon>
        <taxon>Oxalobacteraceae</taxon>
        <taxon>Undibacterium</taxon>
    </lineage>
</organism>
<protein>
    <submittedName>
        <fullName evidence="1">Uncharacterized protein</fullName>
    </submittedName>
</protein>